<dbReference type="PhylomeDB" id="A0A0G4FCG0"/>
<organism evidence="2">
    <name type="scientific">Chromera velia CCMP2878</name>
    <dbReference type="NCBI Taxonomy" id="1169474"/>
    <lineage>
        <taxon>Eukaryota</taxon>
        <taxon>Sar</taxon>
        <taxon>Alveolata</taxon>
        <taxon>Colpodellida</taxon>
        <taxon>Chromeraceae</taxon>
        <taxon>Chromera</taxon>
    </lineage>
</organism>
<proteinExistence type="predicted"/>
<feature type="region of interest" description="Disordered" evidence="1">
    <location>
        <begin position="98"/>
        <end position="230"/>
    </location>
</feature>
<dbReference type="InterPro" id="IPR036028">
    <property type="entry name" value="SH3-like_dom_sf"/>
</dbReference>
<dbReference type="SUPFAM" id="SSF50044">
    <property type="entry name" value="SH3-domain"/>
    <property type="match status" value="1"/>
</dbReference>
<evidence type="ECO:0000313" key="2">
    <source>
        <dbReference type="EMBL" id="CEM10898.1"/>
    </source>
</evidence>
<reference evidence="2" key="1">
    <citation type="submission" date="2014-11" db="EMBL/GenBank/DDBJ databases">
        <authorList>
            <person name="Otto D Thomas"/>
            <person name="Naeem Raeece"/>
        </authorList>
    </citation>
    <scope>NUCLEOTIDE SEQUENCE</scope>
</reference>
<feature type="compositionally biased region" description="Polar residues" evidence="1">
    <location>
        <begin position="300"/>
        <end position="323"/>
    </location>
</feature>
<protein>
    <recommendedName>
        <fullName evidence="3">SH3 domain-containing protein</fullName>
    </recommendedName>
</protein>
<sequence length="464" mass="50988">MRGRPWLNRRERKKEAKEAKLVELGNGVEDSKIIYDIMEGKMPVKEFLLKREIDPFANARGLHKCTWTIVSVPREFQFVRSAEGADTALELAKVRAELATRSQAPGSKPSRSRGSKGKKENGTTASDGHSGFSSLSPPEVSSSSSSDSDDSWGINNPPIDLRALRRGHHTVPSVRGNAGEVLRPRRPPPAARLSLKDSGFVLEGDRKRKTGSHSTRIANATASAPPSARMPEVTRMTPFQHSPTPFVPPQTTLGQDANQVSNAAEGPYTAPVHATAAQQADEPVQHSHTPMFPASPPNLYISSLEPQDPNRAQQNPSPTATSTSIHLERFQPAHTVSGRERTLEHHVHHLDQQPLLPASGRGQYQPAAATHQQSVEAHHQQHETPASVPLSVLRSIELEVLYLCVYPHEPEDHREIRPMGGEHITVHRVLECGWCFVSAVGRTGERKSGWMPYYALGSRVSYLA</sequence>
<dbReference type="AlphaFoldDB" id="A0A0G4FCG0"/>
<feature type="region of interest" description="Disordered" evidence="1">
    <location>
        <begin position="360"/>
        <end position="382"/>
    </location>
</feature>
<evidence type="ECO:0008006" key="3">
    <source>
        <dbReference type="Google" id="ProtNLM"/>
    </source>
</evidence>
<dbReference type="VEuPathDB" id="CryptoDB:Cvel_16351"/>
<accession>A0A0G4FCG0</accession>
<name>A0A0G4FCG0_9ALVE</name>
<evidence type="ECO:0000256" key="1">
    <source>
        <dbReference type="SAM" id="MobiDB-lite"/>
    </source>
</evidence>
<feature type="compositionally biased region" description="Polar residues" evidence="1">
    <location>
        <begin position="212"/>
        <end position="224"/>
    </location>
</feature>
<feature type="region of interest" description="Disordered" evidence="1">
    <location>
        <begin position="274"/>
        <end position="323"/>
    </location>
</feature>
<feature type="compositionally biased region" description="Low complexity" evidence="1">
    <location>
        <begin position="130"/>
        <end position="146"/>
    </location>
</feature>
<gene>
    <name evidence="2" type="ORF">Cvel_16351</name>
</gene>
<dbReference type="EMBL" id="CDMZ01000281">
    <property type="protein sequence ID" value="CEM10898.1"/>
    <property type="molecule type" value="Genomic_DNA"/>
</dbReference>